<dbReference type="Proteomes" id="UP000634136">
    <property type="component" value="Unassembled WGS sequence"/>
</dbReference>
<comment type="caution">
    <text evidence="1">The sequence shown here is derived from an EMBL/GenBank/DDBJ whole genome shotgun (WGS) entry which is preliminary data.</text>
</comment>
<evidence type="ECO:0000313" key="2">
    <source>
        <dbReference type="Proteomes" id="UP000634136"/>
    </source>
</evidence>
<proteinExistence type="predicted"/>
<sequence>MDRDCNWTVLKTSTELQNQHNNFFTKFGYAYWVDTHHVLFECPKRKTQEWSFHGTTLIQFGIQNLNHDQRDSRGNMFPLVGNQENMEQGFQPIKQELVEQGFMEKCGIRPLVNLDHGEPFNCRIQETDDRKNQEESQIPKDVVVELEFDDSINQVLSQLNLPTRVMDMLSERLRGWLEINSQ</sequence>
<accession>A0A834XA14</accession>
<evidence type="ECO:0000313" key="1">
    <source>
        <dbReference type="EMBL" id="KAF7839878.1"/>
    </source>
</evidence>
<organism evidence="1 2">
    <name type="scientific">Senna tora</name>
    <dbReference type="NCBI Taxonomy" id="362788"/>
    <lineage>
        <taxon>Eukaryota</taxon>
        <taxon>Viridiplantae</taxon>
        <taxon>Streptophyta</taxon>
        <taxon>Embryophyta</taxon>
        <taxon>Tracheophyta</taxon>
        <taxon>Spermatophyta</taxon>
        <taxon>Magnoliopsida</taxon>
        <taxon>eudicotyledons</taxon>
        <taxon>Gunneridae</taxon>
        <taxon>Pentapetalae</taxon>
        <taxon>rosids</taxon>
        <taxon>fabids</taxon>
        <taxon>Fabales</taxon>
        <taxon>Fabaceae</taxon>
        <taxon>Caesalpinioideae</taxon>
        <taxon>Cassia clade</taxon>
        <taxon>Senna</taxon>
    </lineage>
</organism>
<gene>
    <name evidence="1" type="ORF">G2W53_008360</name>
</gene>
<keyword evidence="2" id="KW-1185">Reference proteome</keyword>
<protein>
    <submittedName>
        <fullName evidence="1">Uncharacterized protein</fullName>
    </submittedName>
</protein>
<reference evidence="1" key="1">
    <citation type="submission" date="2020-09" db="EMBL/GenBank/DDBJ databases">
        <title>Genome-Enabled Discovery of Anthraquinone Biosynthesis in Senna tora.</title>
        <authorList>
            <person name="Kang S.-H."/>
            <person name="Pandey R.P."/>
            <person name="Lee C.-M."/>
            <person name="Sim J.-S."/>
            <person name="Jeong J.-T."/>
            <person name="Choi B.-S."/>
            <person name="Jung M."/>
            <person name="Ginzburg D."/>
            <person name="Zhao K."/>
            <person name="Won S.Y."/>
            <person name="Oh T.-J."/>
            <person name="Yu Y."/>
            <person name="Kim N.-H."/>
            <person name="Lee O.R."/>
            <person name="Lee T.-H."/>
            <person name="Bashyal P."/>
            <person name="Kim T.-S."/>
            <person name="Lee W.-H."/>
            <person name="Kawkins C."/>
            <person name="Kim C.-K."/>
            <person name="Kim J.S."/>
            <person name="Ahn B.O."/>
            <person name="Rhee S.Y."/>
            <person name="Sohng J.K."/>
        </authorList>
    </citation>
    <scope>NUCLEOTIDE SEQUENCE</scope>
    <source>
        <tissue evidence="1">Leaf</tissue>
    </source>
</reference>
<name>A0A834XA14_9FABA</name>
<dbReference type="AlphaFoldDB" id="A0A834XA14"/>
<dbReference type="EMBL" id="JAAIUW010000003">
    <property type="protein sequence ID" value="KAF7839878.1"/>
    <property type="molecule type" value="Genomic_DNA"/>
</dbReference>